<feature type="coiled-coil region" evidence="1">
    <location>
        <begin position="279"/>
        <end position="306"/>
    </location>
</feature>
<dbReference type="AlphaFoldDB" id="A0A9N9T8A5"/>
<evidence type="ECO:0000256" key="2">
    <source>
        <dbReference type="SAM" id="MobiDB-lite"/>
    </source>
</evidence>
<accession>A0A9N9T8A5</accession>
<feature type="region of interest" description="Disordered" evidence="2">
    <location>
        <begin position="212"/>
        <end position="274"/>
    </location>
</feature>
<sequence>MSMKSISAKNNVFICDEKDIFVSENCILGILPTPIILSIGEWIHYEFTLSVDVLEKMNKRIRFNSDDDLALLRQVVSQNVLQQPEQWEALRENMIILTKKEFSVRTLRDHLKHLMEIWKKKDAVNRVRSGVEEIFSERDNLLQEIWDITRTTNLTPSKLKRKTKQEQQSSEIGVALRDLAAKYYAKEELDMSIDHEENVISDHDYNCVASTSQETPQVGYGQTPDEETVNEGPIKRLKDETAEEGPSSRKQIAGPIRKRKNQSAGLRRSGLTFIQERSEREHNIRVRELQLEEDKLQLEKRRLKFRSGR</sequence>
<keyword evidence="4" id="KW-1185">Reference proteome</keyword>
<proteinExistence type="predicted"/>
<dbReference type="PANTHER" id="PTHR37558:SF1">
    <property type="entry name" value="HTH CENPB-TYPE DOMAIN-CONTAINING PROTEIN"/>
    <property type="match status" value="1"/>
</dbReference>
<reference evidence="3" key="1">
    <citation type="submission" date="2022-01" db="EMBL/GenBank/DDBJ databases">
        <authorList>
            <person name="King R."/>
        </authorList>
    </citation>
    <scope>NUCLEOTIDE SEQUENCE</scope>
</reference>
<keyword evidence="1" id="KW-0175">Coiled coil</keyword>
<dbReference type="EMBL" id="OU898282">
    <property type="protein sequence ID" value="CAG9837902.1"/>
    <property type="molecule type" value="Genomic_DNA"/>
</dbReference>
<gene>
    <name evidence="3" type="ORF">DIABBA_LOCUS10850</name>
</gene>
<evidence type="ECO:0000313" key="3">
    <source>
        <dbReference type="EMBL" id="CAG9837902.1"/>
    </source>
</evidence>
<evidence type="ECO:0000256" key="1">
    <source>
        <dbReference type="SAM" id="Coils"/>
    </source>
</evidence>
<name>A0A9N9T8A5_DIABA</name>
<dbReference type="PANTHER" id="PTHR37558">
    <property type="entry name" value="HTH CENPB-TYPE DOMAIN-CONTAINING PROTEIN"/>
    <property type="match status" value="1"/>
</dbReference>
<dbReference type="OrthoDB" id="6508955at2759"/>
<evidence type="ECO:0000313" key="4">
    <source>
        <dbReference type="Proteomes" id="UP001153709"/>
    </source>
</evidence>
<organism evidence="3 4">
    <name type="scientific">Diabrotica balteata</name>
    <name type="common">Banded cucumber beetle</name>
    <dbReference type="NCBI Taxonomy" id="107213"/>
    <lineage>
        <taxon>Eukaryota</taxon>
        <taxon>Metazoa</taxon>
        <taxon>Ecdysozoa</taxon>
        <taxon>Arthropoda</taxon>
        <taxon>Hexapoda</taxon>
        <taxon>Insecta</taxon>
        <taxon>Pterygota</taxon>
        <taxon>Neoptera</taxon>
        <taxon>Endopterygota</taxon>
        <taxon>Coleoptera</taxon>
        <taxon>Polyphaga</taxon>
        <taxon>Cucujiformia</taxon>
        <taxon>Chrysomeloidea</taxon>
        <taxon>Chrysomelidae</taxon>
        <taxon>Galerucinae</taxon>
        <taxon>Diabroticina</taxon>
        <taxon>Diabroticites</taxon>
        <taxon>Diabrotica</taxon>
    </lineage>
</organism>
<protein>
    <submittedName>
        <fullName evidence="3">Uncharacterized protein</fullName>
    </submittedName>
</protein>
<dbReference type="Proteomes" id="UP001153709">
    <property type="component" value="Chromosome 7"/>
</dbReference>